<evidence type="ECO:0000313" key="2">
    <source>
        <dbReference type="EMBL" id="KAL0109959.1"/>
    </source>
</evidence>
<proteinExistence type="predicted"/>
<dbReference type="Proteomes" id="UP001430953">
    <property type="component" value="Unassembled WGS sequence"/>
</dbReference>
<keyword evidence="3" id="KW-1185">Reference proteome</keyword>
<evidence type="ECO:0000256" key="1">
    <source>
        <dbReference type="SAM" id="Phobius"/>
    </source>
</evidence>
<gene>
    <name evidence="2" type="ORF">PUN28_013537</name>
</gene>
<evidence type="ECO:0000313" key="3">
    <source>
        <dbReference type="Proteomes" id="UP001430953"/>
    </source>
</evidence>
<feature type="transmembrane region" description="Helical" evidence="1">
    <location>
        <begin position="6"/>
        <end position="31"/>
    </location>
</feature>
<keyword evidence="1" id="KW-1133">Transmembrane helix</keyword>
<name>A0AAW2F1W8_9HYME</name>
<organism evidence="2 3">
    <name type="scientific">Cardiocondyla obscurior</name>
    <dbReference type="NCBI Taxonomy" id="286306"/>
    <lineage>
        <taxon>Eukaryota</taxon>
        <taxon>Metazoa</taxon>
        <taxon>Ecdysozoa</taxon>
        <taxon>Arthropoda</taxon>
        <taxon>Hexapoda</taxon>
        <taxon>Insecta</taxon>
        <taxon>Pterygota</taxon>
        <taxon>Neoptera</taxon>
        <taxon>Endopterygota</taxon>
        <taxon>Hymenoptera</taxon>
        <taxon>Apocrita</taxon>
        <taxon>Aculeata</taxon>
        <taxon>Formicoidea</taxon>
        <taxon>Formicidae</taxon>
        <taxon>Myrmicinae</taxon>
        <taxon>Cardiocondyla</taxon>
    </lineage>
</organism>
<reference evidence="2 3" key="1">
    <citation type="submission" date="2023-03" db="EMBL/GenBank/DDBJ databases">
        <title>High recombination rates correlate with genetic variation in Cardiocondyla obscurior ants.</title>
        <authorList>
            <person name="Errbii M."/>
        </authorList>
    </citation>
    <scope>NUCLEOTIDE SEQUENCE [LARGE SCALE GENOMIC DNA]</scope>
    <source>
        <strain evidence="2">Alpha-2009</strain>
        <tissue evidence="2">Whole body</tissue>
    </source>
</reference>
<protein>
    <submittedName>
        <fullName evidence="2">Uncharacterized protein</fullName>
    </submittedName>
</protein>
<dbReference type="EMBL" id="JADYXP020000014">
    <property type="protein sequence ID" value="KAL0109959.1"/>
    <property type="molecule type" value="Genomic_DNA"/>
</dbReference>
<accession>A0AAW2F1W8</accession>
<comment type="caution">
    <text evidence="2">The sequence shown here is derived from an EMBL/GenBank/DDBJ whole genome shotgun (WGS) entry which is preliminary data.</text>
</comment>
<sequence length="93" mass="11264">MLGSIHLYVFVCTYLYIHTYIYIYTHIYLYLTSFIKFGLHTENYIDNVWFHYSCKANENDLDERKNAKKGTIFKIKREHVAKFLPVIFKKKNS</sequence>
<keyword evidence="1" id="KW-0812">Transmembrane</keyword>
<keyword evidence="1" id="KW-0472">Membrane</keyword>
<dbReference type="AlphaFoldDB" id="A0AAW2F1W8"/>